<dbReference type="AlphaFoldDB" id="A0A3V3B6A4"/>
<dbReference type="EMBL" id="AAKTLY010000071">
    <property type="protein sequence ID" value="ECV5198999.1"/>
    <property type="molecule type" value="Genomic_DNA"/>
</dbReference>
<reference evidence="8" key="1">
    <citation type="submission" date="2018-07" db="EMBL/GenBank/DDBJ databases">
        <authorList>
            <consortium name="NARMS: The National Antimicrobial Resistance Monitoring System"/>
        </authorList>
    </citation>
    <scope>NUCLEOTIDE SEQUENCE</scope>
    <source>
        <strain evidence="8">CVM N58008</strain>
        <strain evidence="11">FSIS11808073</strain>
        <strain evidence="16">FSIS1505221</strain>
    </source>
</reference>
<dbReference type="EMBL" id="AAHVRN010000095">
    <property type="protein sequence ID" value="ECA8558293.1"/>
    <property type="molecule type" value="Genomic_DNA"/>
</dbReference>
<evidence type="ECO:0000313" key="1">
    <source>
        <dbReference type="EMBL" id="EBM8419985.1"/>
    </source>
</evidence>
<comment type="caution">
    <text evidence="4">The sequence shown here is derived from an EMBL/GenBank/DDBJ whole genome shotgun (WGS) entry which is preliminary data.</text>
</comment>
<evidence type="ECO:0000313" key="18">
    <source>
        <dbReference type="EMBL" id="EDI2825918.1"/>
    </source>
</evidence>
<evidence type="ECO:0000313" key="2">
    <source>
        <dbReference type="EMBL" id="EBO1897915.1"/>
    </source>
</evidence>
<reference evidence="4" key="2">
    <citation type="submission" date="2019-06" db="EMBL/GenBank/DDBJ databases">
        <authorList>
            <consortium name="GenomeTrakr network: Whole genome sequencing for foodborne pathogen traceback"/>
        </authorList>
    </citation>
    <scope>NUCLEOTIDE SEQUENCE</scope>
    <source>
        <strain evidence="15">FSIS11809920</strain>
        <strain evidence="9">FSIS11811492</strain>
        <strain evidence="10">FSIS11812281</strain>
        <strain evidence="14">FSIS11813790</strain>
        <strain evidence="2">FSIS11918574</strain>
        <strain evidence="3">FSIS11918976</strain>
        <strain evidence="17">FSIS1700275</strain>
        <strain evidence="18">FSIS1701380</strain>
        <strain evidence="7">FSIS21923565</strain>
        <strain evidence="4">FSIS21924037</strain>
        <strain evidence="12">FSIS31800719</strain>
        <strain evidence="13">FSIS31800927</strain>
        <strain evidence="5">FSIS31801138</strain>
        <strain evidence="6">FSIS31901439</strain>
        <strain evidence="1">FSIS31901700</strain>
    </source>
</reference>
<proteinExistence type="predicted"/>
<dbReference type="EMBL" id="AAKPJA010000005">
    <property type="protein sequence ID" value="ECU2525004.1"/>
    <property type="molecule type" value="Genomic_DNA"/>
</dbReference>
<evidence type="ECO:0000313" key="4">
    <source>
        <dbReference type="EMBL" id="EBO2491905.1"/>
    </source>
</evidence>
<evidence type="ECO:0000313" key="9">
    <source>
        <dbReference type="EMBL" id="ECT1152295.1"/>
    </source>
</evidence>
<evidence type="ECO:0000313" key="7">
    <source>
        <dbReference type="EMBL" id="ECB5818084.1"/>
    </source>
</evidence>
<dbReference type="EMBL" id="AALKSI010000003">
    <property type="protein sequence ID" value="EDA6266204.1"/>
    <property type="molecule type" value="Genomic_DNA"/>
</dbReference>
<dbReference type="EMBL" id="AAGHXH010000003">
    <property type="protein sequence ID" value="EBO2491905.1"/>
    <property type="molecule type" value="Genomic_DNA"/>
</dbReference>
<dbReference type="EMBL" id="AAKLTE010000092">
    <property type="protein sequence ID" value="ECT1152295.1"/>
    <property type="molecule type" value="Genomic_DNA"/>
</dbReference>
<gene>
    <name evidence="8" type="ORF">A3Y30_24445</name>
    <name evidence="16" type="ORF">AYO62_04225</name>
    <name evidence="17" type="ORF">B8184_09630</name>
    <name evidence="11" type="ORF">C6752_08730</name>
    <name evidence="18" type="ORF">CDJ86_11855</name>
    <name evidence="13" type="ORF">D1343_24575</name>
    <name evidence="14" type="ORF">D3156_25325</name>
    <name evidence="5" type="ORF">D9U58_10970</name>
    <name evidence="15" type="ORF">DKO31_00865</name>
    <name evidence="12" type="ORF">DT111_04520</name>
    <name evidence="9" type="ORF">DTE28_24895</name>
    <name evidence="10" type="ORF">DXS28_24865</name>
    <name evidence="2" type="ORF">E2K50_23950</name>
    <name evidence="3" type="ORF">E3B48_02205</name>
    <name evidence="1" type="ORF">E4J19_05690</name>
    <name evidence="6" type="ORF">EQ864_24955</name>
    <name evidence="7" type="ORF">EZK82_24735</name>
    <name evidence="4" type="ORF">FA719_03460</name>
</gene>
<organism evidence="4">
    <name type="scientific">Salmonella enterica subsp. enterica serovar Kentucky</name>
    <dbReference type="NCBI Taxonomy" id="192955"/>
    <lineage>
        <taxon>Bacteria</taxon>
        <taxon>Pseudomonadati</taxon>
        <taxon>Pseudomonadota</taxon>
        <taxon>Gammaproteobacteria</taxon>
        <taxon>Enterobacterales</taxon>
        <taxon>Enterobacteriaceae</taxon>
        <taxon>Salmonella</taxon>
    </lineage>
</organism>
<dbReference type="EMBL" id="AAHYAO010000087">
    <property type="protein sequence ID" value="ECB5818084.1"/>
    <property type="molecule type" value="Genomic_DNA"/>
</dbReference>
<dbReference type="EMBL" id="AAKRVG010000002">
    <property type="protein sequence ID" value="ECV5587389.1"/>
    <property type="molecule type" value="Genomic_DNA"/>
</dbReference>
<evidence type="ECO:0000313" key="8">
    <source>
        <dbReference type="EMBL" id="ECS2991204.1"/>
    </source>
</evidence>
<evidence type="ECO:0000313" key="12">
    <source>
        <dbReference type="EMBL" id="ECU2525004.1"/>
    </source>
</evidence>
<dbReference type="EMBL" id="AAGHSH010000086">
    <property type="protein sequence ID" value="EBO1897915.1"/>
    <property type="molecule type" value="Genomic_DNA"/>
</dbReference>
<evidence type="ECO:0000313" key="17">
    <source>
        <dbReference type="EMBL" id="EDG6697584.1"/>
    </source>
</evidence>
<sequence length="278" mass="32688">MSFPDPMLGFRRDLLKGDMYREWGRWFIEQFIDVKYLSSNVTYPEIFYDVFRIIDTICGWTYDRTDKMEVSGIISRYVLQRVKIITESNKRRRVSLSERRELLDLLGEKPRCWLTGMPFSPEAIAIFLGERDVKIKLPDYVDKYMPIGLVERDLKIEVDHLYPFALGGDDSIENFRLICGWANMVKSSQVSMYGRGTKYTKSIRPYQSIDNYYWAIRTLGLKRKCECDGCKNNLENSLLTISSFHGAGKIINPISMKIMCYEHAYENDRFVLRTNFEL</sequence>
<dbReference type="EMBL" id="AAGHTB010000002">
    <property type="protein sequence ID" value="EBO2047972.1"/>
    <property type="molecule type" value="Genomic_DNA"/>
</dbReference>
<dbReference type="EMBL" id="AAKLZF010000110">
    <property type="protein sequence ID" value="ECT1901007.1"/>
    <property type="molecule type" value="Genomic_DNA"/>
</dbReference>
<dbReference type="EMBL" id="AAMEYE010000007">
    <property type="protein sequence ID" value="EDG6697584.1"/>
    <property type="molecule type" value="Genomic_DNA"/>
</dbReference>
<evidence type="ECO:0000313" key="5">
    <source>
        <dbReference type="EMBL" id="EBZ3304247.1"/>
    </source>
</evidence>
<evidence type="ECO:0000313" key="14">
    <source>
        <dbReference type="EMBL" id="ECV5198999.1"/>
    </source>
</evidence>
<accession>A0A3V9S945</accession>
<dbReference type="EMBL" id="AAKJDK010000064">
    <property type="protein sequence ID" value="ECS2991204.1"/>
    <property type="molecule type" value="Genomic_DNA"/>
</dbReference>
<name>A0A3V3B6A4_SALET</name>
<evidence type="ECO:0000313" key="16">
    <source>
        <dbReference type="EMBL" id="EDA6266204.1"/>
    </source>
</evidence>
<dbReference type="EMBL" id="AAMKKX010000007">
    <property type="protein sequence ID" value="EDI2825918.1"/>
    <property type="molecule type" value="Genomic_DNA"/>
</dbReference>
<dbReference type="EMBL" id="AAKOQU010000006">
    <property type="protein sequence ID" value="ECU0318580.1"/>
    <property type="molecule type" value="Genomic_DNA"/>
</dbReference>
<dbReference type="EMBL" id="AAKSVH010000087">
    <property type="protein sequence ID" value="ECV0624222.1"/>
    <property type="molecule type" value="Genomic_DNA"/>
</dbReference>
<evidence type="ECO:0000313" key="6">
    <source>
        <dbReference type="EMBL" id="ECA8558293.1"/>
    </source>
</evidence>
<evidence type="ECO:0000313" key="13">
    <source>
        <dbReference type="EMBL" id="ECV0624222.1"/>
    </source>
</evidence>
<accession>A0A3V3B6A4</accession>
<evidence type="ECO:0000313" key="15">
    <source>
        <dbReference type="EMBL" id="ECV5587389.1"/>
    </source>
</evidence>
<evidence type="ECO:0000313" key="11">
    <source>
        <dbReference type="EMBL" id="ECU0318580.1"/>
    </source>
</evidence>
<dbReference type="EMBL" id="AAHQUD010000006">
    <property type="protein sequence ID" value="EBZ3304247.1"/>
    <property type="molecule type" value="Genomic_DNA"/>
</dbReference>
<evidence type="ECO:0000313" key="10">
    <source>
        <dbReference type="EMBL" id="ECT1901007.1"/>
    </source>
</evidence>
<dbReference type="Gene3D" id="1.10.30.50">
    <property type="match status" value="1"/>
</dbReference>
<protein>
    <submittedName>
        <fullName evidence="4">Uncharacterized protein</fullName>
    </submittedName>
</protein>
<dbReference type="EMBL" id="AAGDWY010000004">
    <property type="protein sequence ID" value="EBM8419985.1"/>
    <property type="molecule type" value="Genomic_DNA"/>
</dbReference>
<evidence type="ECO:0000313" key="3">
    <source>
        <dbReference type="EMBL" id="EBO2047972.1"/>
    </source>
</evidence>